<dbReference type="InterPro" id="IPR003735">
    <property type="entry name" value="Metal_Tscrpt_repr"/>
</dbReference>
<evidence type="ECO:0000313" key="1">
    <source>
        <dbReference type="EMBL" id="AOH39382.1"/>
    </source>
</evidence>
<dbReference type="RefSeq" id="WP_069177200.1">
    <property type="nucleotide sequence ID" value="NZ_CP017037.1"/>
</dbReference>
<evidence type="ECO:0000313" key="2">
    <source>
        <dbReference type="Proteomes" id="UP000094757"/>
    </source>
</evidence>
<organism evidence="1 2">
    <name type="scientific">Dialister pneumosintes</name>
    <dbReference type="NCBI Taxonomy" id="39950"/>
    <lineage>
        <taxon>Bacteria</taxon>
        <taxon>Bacillati</taxon>
        <taxon>Bacillota</taxon>
        <taxon>Negativicutes</taxon>
        <taxon>Veillonellales</taxon>
        <taxon>Veillonellaceae</taxon>
        <taxon>Dialister</taxon>
    </lineage>
</organism>
<dbReference type="Proteomes" id="UP000094757">
    <property type="component" value="Chromosome"/>
</dbReference>
<dbReference type="Gene3D" id="1.20.58.1000">
    <property type="entry name" value="Metal-sensitive repressor, helix protomer"/>
    <property type="match status" value="1"/>
</dbReference>
<dbReference type="KEGG" id="dpn:BCB69_05130"/>
<protein>
    <submittedName>
        <fullName evidence="1">CsoR family transcriptional regulator</fullName>
    </submittedName>
</protein>
<dbReference type="PANTHER" id="PTHR33677:SF3">
    <property type="entry name" value="COPPER-SENSING TRANSCRIPTIONAL REPRESSOR RICR"/>
    <property type="match status" value="1"/>
</dbReference>
<dbReference type="GO" id="GO:0046872">
    <property type="term" value="F:metal ion binding"/>
    <property type="evidence" value="ECO:0007669"/>
    <property type="project" value="InterPro"/>
</dbReference>
<dbReference type="AlphaFoldDB" id="A0A1B3WEI6"/>
<dbReference type="Pfam" id="PF02583">
    <property type="entry name" value="Trns_repr_metal"/>
    <property type="match status" value="1"/>
</dbReference>
<dbReference type="GO" id="GO:0045892">
    <property type="term" value="P:negative regulation of DNA-templated transcription"/>
    <property type="evidence" value="ECO:0007669"/>
    <property type="project" value="UniProtKB-ARBA"/>
</dbReference>
<dbReference type="STRING" id="39950.BCB69_05130"/>
<reference evidence="2" key="1">
    <citation type="submission" date="2016-08" db="EMBL/GenBank/DDBJ databases">
        <authorList>
            <person name="Holder M.E."/>
            <person name="Ajami N.J."/>
            <person name="Petrosino J.F."/>
        </authorList>
    </citation>
    <scope>NUCLEOTIDE SEQUENCE [LARGE SCALE GENOMIC DNA]</scope>
    <source>
        <strain evidence="2">F0677</strain>
    </source>
</reference>
<dbReference type="InterPro" id="IPR038390">
    <property type="entry name" value="Metal_Tscrpt_repr_sf"/>
</dbReference>
<proteinExistence type="predicted"/>
<accession>A0A1B3WEI6</accession>
<sequence>MKNQNMKTICHTTQRTKEEKKKLLIRLRTIEGQIRGIQNMVEEESYCPDILMQVLAVSNALNSFNKLLLSSHIRKCVTEDILTGNDGKVDELCKMLQRLMQ</sequence>
<dbReference type="PANTHER" id="PTHR33677">
    <property type="entry name" value="TRANSCRIPTIONAL REPRESSOR FRMR-RELATED"/>
    <property type="match status" value="1"/>
</dbReference>
<dbReference type="EMBL" id="CP017037">
    <property type="protein sequence ID" value="AOH39382.1"/>
    <property type="molecule type" value="Genomic_DNA"/>
</dbReference>
<name>A0A1B3WEI6_9FIRM</name>
<dbReference type="GO" id="GO:0003677">
    <property type="term" value="F:DNA binding"/>
    <property type="evidence" value="ECO:0007669"/>
    <property type="project" value="InterPro"/>
</dbReference>
<gene>
    <name evidence="1" type="ORF">BCB69_05130</name>
</gene>